<feature type="transmembrane region" description="Helical" evidence="10">
    <location>
        <begin position="188"/>
        <end position="209"/>
    </location>
</feature>
<dbReference type="EMBL" id="AUZJ01000058">
    <property type="protein sequence ID" value="ERF59772.1"/>
    <property type="molecule type" value="Genomic_DNA"/>
</dbReference>
<feature type="transmembrane region" description="Helical" evidence="10">
    <location>
        <begin position="409"/>
        <end position="428"/>
    </location>
</feature>
<evidence type="ECO:0000313" key="12">
    <source>
        <dbReference type="EMBL" id="ERK04424.1"/>
    </source>
</evidence>
<dbReference type="CDD" id="cd13138">
    <property type="entry name" value="MATE_yoeA_like"/>
    <property type="match status" value="1"/>
</dbReference>
<evidence type="ECO:0000256" key="3">
    <source>
        <dbReference type="ARBA" id="ARBA00022449"/>
    </source>
</evidence>
<keyword evidence="8 10" id="KW-0472">Membrane</keyword>
<comment type="caution">
    <text evidence="11">The sequence shown here is derived from an EMBL/GenBank/DDBJ whole genome shotgun (WGS) entry which is preliminary data.</text>
</comment>
<evidence type="ECO:0000256" key="9">
    <source>
        <dbReference type="ARBA" id="ARBA00031636"/>
    </source>
</evidence>
<evidence type="ECO:0000256" key="10">
    <source>
        <dbReference type="SAM" id="Phobius"/>
    </source>
</evidence>
<evidence type="ECO:0000256" key="6">
    <source>
        <dbReference type="ARBA" id="ARBA00022989"/>
    </source>
</evidence>
<evidence type="ECO:0000256" key="1">
    <source>
        <dbReference type="ARBA" id="ARBA00004651"/>
    </source>
</evidence>
<accession>U1F700</accession>
<evidence type="ECO:0000256" key="2">
    <source>
        <dbReference type="ARBA" id="ARBA00022448"/>
    </source>
</evidence>
<evidence type="ECO:0000313" key="13">
    <source>
        <dbReference type="Proteomes" id="UP000016412"/>
    </source>
</evidence>
<dbReference type="NCBIfam" id="TIGR00797">
    <property type="entry name" value="matE"/>
    <property type="match status" value="1"/>
</dbReference>
<evidence type="ECO:0000313" key="11">
    <source>
        <dbReference type="EMBL" id="ERF59772.1"/>
    </source>
</evidence>
<comment type="subcellular location">
    <subcellularLocation>
        <location evidence="1">Cell membrane</location>
        <topology evidence="1">Multi-pass membrane protein</topology>
    </subcellularLocation>
</comment>
<dbReference type="GO" id="GO:0005886">
    <property type="term" value="C:plasma membrane"/>
    <property type="evidence" value="ECO:0007669"/>
    <property type="project" value="UniProtKB-SubCell"/>
</dbReference>
<keyword evidence="6 10" id="KW-1133">Transmembrane helix</keyword>
<reference evidence="13 14" key="1">
    <citation type="submission" date="2013-08" db="EMBL/GenBank/DDBJ databases">
        <authorList>
            <person name="Durkin A.S."/>
            <person name="Haft D.R."/>
            <person name="McCorrison J."/>
            <person name="Torralba M."/>
            <person name="Gillis M."/>
            <person name="Haft D.H."/>
            <person name="Methe B."/>
            <person name="Sutton G."/>
            <person name="Nelson K.E."/>
        </authorList>
    </citation>
    <scope>NUCLEOTIDE SEQUENCE [LARGE SCALE GENOMIC DNA]</scope>
    <source>
        <strain evidence="12 14">ATCC 35536</strain>
        <strain evidence="11 13">VPI DR56BR1116</strain>
    </source>
</reference>
<feature type="transmembrane region" description="Helical" evidence="10">
    <location>
        <begin position="157"/>
        <end position="181"/>
    </location>
</feature>
<feature type="transmembrane region" description="Helical" evidence="10">
    <location>
        <begin position="377"/>
        <end position="397"/>
    </location>
</feature>
<dbReference type="PANTHER" id="PTHR43298">
    <property type="entry name" value="MULTIDRUG RESISTANCE PROTEIN NORM-RELATED"/>
    <property type="match status" value="1"/>
</dbReference>
<dbReference type="InterPro" id="IPR002528">
    <property type="entry name" value="MATE_fam"/>
</dbReference>
<organism evidence="11 13">
    <name type="scientific">Treponema socranskii subsp. socranskii VPI DR56BR1116 = ATCC 35536</name>
    <dbReference type="NCBI Taxonomy" id="1125725"/>
    <lineage>
        <taxon>Bacteria</taxon>
        <taxon>Pseudomonadati</taxon>
        <taxon>Spirochaetota</taxon>
        <taxon>Spirochaetia</taxon>
        <taxon>Spirochaetales</taxon>
        <taxon>Treponemataceae</taxon>
        <taxon>Treponema</taxon>
    </lineage>
</organism>
<feature type="transmembrane region" description="Helical" evidence="10">
    <location>
        <begin position="66"/>
        <end position="93"/>
    </location>
</feature>
<evidence type="ECO:0000256" key="4">
    <source>
        <dbReference type="ARBA" id="ARBA00022475"/>
    </source>
</evidence>
<keyword evidence="3" id="KW-0050">Antiport</keyword>
<dbReference type="PANTHER" id="PTHR43298:SF2">
    <property type="entry name" value="FMN_FAD EXPORTER YEEO-RELATED"/>
    <property type="match status" value="1"/>
</dbReference>
<name>U1F700_TRESO</name>
<dbReference type="Proteomes" id="UP000016412">
    <property type="component" value="Unassembled WGS sequence"/>
</dbReference>
<keyword evidence="14" id="KW-1185">Reference proteome</keyword>
<dbReference type="Proteomes" id="UP000016646">
    <property type="component" value="Unassembled WGS sequence"/>
</dbReference>
<dbReference type="STRING" id="1125725.HMPREF1325_0966"/>
<keyword evidence="4" id="KW-1003">Cell membrane</keyword>
<protein>
    <recommendedName>
        <fullName evidence="9">Multidrug-efflux transporter</fullName>
    </recommendedName>
</protein>
<feature type="transmembrane region" description="Helical" evidence="10">
    <location>
        <begin position="215"/>
        <end position="236"/>
    </location>
</feature>
<dbReference type="EMBL" id="AVQI01000022">
    <property type="protein sequence ID" value="ERK04424.1"/>
    <property type="molecule type" value="Genomic_DNA"/>
</dbReference>
<dbReference type="GO" id="GO:0015297">
    <property type="term" value="F:antiporter activity"/>
    <property type="evidence" value="ECO:0007669"/>
    <property type="project" value="UniProtKB-KW"/>
</dbReference>
<proteinExistence type="predicted"/>
<feature type="transmembrane region" description="Helical" evidence="10">
    <location>
        <begin position="34"/>
        <end position="54"/>
    </location>
</feature>
<dbReference type="GO" id="GO:0006811">
    <property type="term" value="P:monoatomic ion transport"/>
    <property type="evidence" value="ECO:0007669"/>
    <property type="project" value="UniProtKB-KW"/>
</dbReference>
<dbReference type="AlphaFoldDB" id="U1F700"/>
<evidence type="ECO:0000256" key="8">
    <source>
        <dbReference type="ARBA" id="ARBA00023136"/>
    </source>
</evidence>
<evidence type="ECO:0000313" key="14">
    <source>
        <dbReference type="Proteomes" id="UP000016646"/>
    </source>
</evidence>
<feature type="transmembrane region" description="Helical" evidence="10">
    <location>
        <begin position="434"/>
        <end position="457"/>
    </location>
</feature>
<dbReference type="PATRIC" id="fig|1125725.3.peg.2287"/>
<dbReference type="RefSeq" id="WP_021331250.1">
    <property type="nucleotide sequence ID" value="NZ_AUZJ01000058.1"/>
</dbReference>
<evidence type="ECO:0000256" key="5">
    <source>
        <dbReference type="ARBA" id="ARBA00022692"/>
    </source>
</evidence>
<dbReference type="PIRSF" id="PIRSF006603">
    <property type="entry name" value="DinF"/>
    <property type="match status" value="1"/>
</dbReference>
<sequence length="470" mass="50897">MIIANSSVFHNAADFLHIFTGGAMTKDLTQGKPFPLILEFSIPVLLGYLFQQFYNLTDTVIVGKSLGVQALAAVGSTGAVNFLIIGFVMGVCNGFTIPVSQRFGAKDFSLMRKYVANIVYLCVAFSAVMAVGTVIFCDPLMLAMETPEDILSRAGDYIRIIFAGIPLTFLYNITSGLIRALGDSKTPVFFLVLSSLLNIALDLIFILAFHWDVQGAALATVISQGVAGIACLLYMIKKFDIIKPKGVERKFNKNYCSVLCGVGVPMGLQYSITAIGSVILQASVNGLGSAAVAAVTAATRVGQFFCTVFDALGTTMATYGGQNTGAGKIDRLGAGVRDSMIIASAYSMIALIIYFIFGDYLVMLFMNGEQTEIIKNAKLFLLQNGSAYVLLSVVNIFRFMIQGMGFSRFAIFSGVFEMIARMLMGVFMVPHFGFVSAGFASPFAWLLADCFLIPAFIRCRRTLAKQFNKR</sequence>
<keyword evidence="5 10" id="KW-0812">Transmembrane</keyword>
<feature type="transmembrane region" description="Helical" evidence="10">
    <location>
        <begin position="340"/>
        <end position="357"/>
    </location>
</feature>
<dbReference type="GO" id="GO:0042910">
    <property type="term" value="F:xenobiotic transmembrane transporter activity"/>
    <property type="evidence" value="ECO:0007669"/>
    <property type="project" value="InterPro"/>
</dbReference>
<keyword evidence="2" id="KW-0813">Transport</keyword>
<dbReference type="eggNOG" id="COG0534">
    <property type="taxonomic scope" value="Bacteria"/>
</dbReference>
<dbReference type="InterPro" id="IPR048279">
    <property type="entry name" value="MdtK-like"/>
</dbReference>
<evidence type="ECO:0000256" key="7">
    <source>
        <dbReference type="ARBA" id="ARBA00023065"/>
    </source>
</evidence>
<dbReference type="InterPro" id="IPR050222">
    <property type="entry name" value="MATE_MdtK"/>
</dbReference>
<keyword evidence="7" id="KW-0406">Ion transport</keyword>
<gene>
    <name evidence="12" type="ORF">HMPREF0860_1732</name>
    <name evidence="11" type="ORF">HMPREF1325_0966</name>
</gene>
<dbReference type="Pfam" id="PF01554">
    <property type="entry name" value="MatE"/>
    <property type="match status" value="2"/>
</dbReference>
<feature type="transmembrane region" description="Helical" evidence="10">
    <location>
        <begin position="114"/>
        <end position="137"/>
    </location>
</feature>